<keyword evidence="4" id="KW-1185">Reference proteome</keyword>
<evidence type="ECO:0000313" key="3">
    <source>
        <dbReference type="EMBL" id="RBL91955.1"/>
    </source>
</evidence>
<organism evidence="3 4">
    <name type="scientific">Chitinophaga flava</name>
    <dbReference type="NCBI Taxonomy" id="2259036"/>
    <lineage>
        <taxon>Bacteria</taxon>
        <taxon>Pseudomonadati</taxon>
        <taxon>Bacteroidota</taxon>
        <taxon>Chitinophagia</taxon>
        <taxon>Chitinophagales</taxon>
        <taxon>Chitinophagaceae</taxon>
        <taxon>Chitinophaga</taxon>
    </lineage>
</organism>
<dbReference type="InterPro" id="IPR023393">
    <property type="entry name" value="START-like_dom_sf"/>
</dbReference>
<evidence type="ECO:0000259" key="2">
    <source>
        <dbReference type="Pfam" id="PF08327"/>
    </source>
</evidence>
<sequence length="139" mass="15527">MSKTIIQDVLFKNTTPRELYDIYTDGKKHSIATGAPAEISPTEGSSYSAHSGYITGKNLQLIPDRLIVQSWRAQSWDAGDIDSTFIIYLEPIGSDVMLHAVHANVPDNAYDDIDAGWKKMYWEPFRLYLAGTPITKASM</sequence>
<gene>
    <name evidence="3" type="ORF">DF182_04975</name>
</gene>
<feature type="domain" description="Activator of Hsp90 ATPase homologue 1/2-like C-terminal" evidence="2">
    <location>
        <begin position="13"/>
        <end position="126"/>
    </location>
</feature>
<proteinExistence type="inferred from homology"/>
<comment type="caution">
    <text evidence="3">The sequence shown here is derived from an EMBL/GenBank/DDBJ whole genome shotgun (WGS) entry which is preliminary data.</text>
</comment>
<dbReference type="InterPro" id="IPR013538">
    <property type="entry name" value="ASHA1/2-like_C"/>
</dbReference>
<dbReference type="RefSeq" id="WP_113614559.1">
    <property type="nucleotide sequence ID" value="NZ_QFFJ01000001.1"/>
</dbReference>
<protein>
    <recommendedName>
        <fullName evidence="2">Activator of Hsp90 ATPase homologue 1/2-like C-terminal domain-containing protein</fullName>
    </recommendedName>
</protein>
<dbReference type="AlphaFoldDB" id="A0A365Y267"/>
<dbReference type="SUPFAM" id="SSF55961">
    <property type="entry name" value="Bet v1-like"/>
    <property type="match status" value="1"/>
</dbReference>
<reference evidence="3 4" key="1">
    <citation type="submission" date="2018-05" db="EMBL/GenBank/DDBJ databases">
        <title>Chitinophaga sp. K3CV102501T nov., isolated from isolated from a monsoon evergreen broad-leaved forest soil.</title>
        <authorList>
            <person name="Lv Y."/>
        </authorList>
    </citation>
    <scope>NUCLEOTIDE SEQUENCE [LARGE SCALE GENOMIC DNA]</scope>
    <source>
        <strain evidence="3 4">GDMCC 1.1325</strain>
    </source>
</reference>
<dbReference type="Proteomes" id="UP000253410">
    <property type="component" value="Unassembled WGS sequence"/>
</dbReference>
<accession>A0A365Y267</accession>
<comment type="similarity">
    <text evidence="1">Belongs to the AHA1 family.</text>
</comment>
<evidence type="ECO:0000313" key="4">
    <source>
        <dbReference type="Proteomes" id="UP000253410"/>
    </source>
</evidence>
<dbReference type="Pfam" id="PF08327">
    <property type="entry name" value="AHSA1"/>
    <property type="match status" value="1"/>
</dbReference>
<dbReference type="Gene3D" id="3.30.530.20">
    <property type="match status" value="1"/>
</dbReference>
<dbReference type="OrthoDB" id="1445093at2"/>
<dbReference type="EMBL" id="QFFJ01000001">
    <property type="protein sequence ID" value="RBL91955.1"/>
    <property type="molecule type" value="Genomic_DNA"/>
</dbReference>
<name>A0A365Y267_9BACT</name>
<evidence type="ECO:0000256" key="1">
    <source>
        <dbReference type="ARBA" id="ARBA00006817"/>
    </source>
</evidence>